<evidence type="ECO:0000256" key="1">
    <source>
        <dbReference type="ARBA" id="ARBA00011073"/>
    </source>
</evidence>
<keyword evidence="2" id="KW-0732">Signal</keyword>
<dbReference type="GO" id="GO:0004252">
    <property type="term" value="F:serine-type endopeptidase activity"/>
    <property type="evidence" value="ECO:0007669"/>
    <property type="project" value="InterPro"/>
</dbReference>
<keyword evidence="7" id="KW-1185">Reference proteome</keyword>
<evidence type="ECO:0000313" key="6">
    <source>
        <dbReference type="EMBL" id="KAF9626558.1"/>
    </source>
</evidence>
<evidence type="ECO:0000259" key="4">
    <source>
        <dbReference type="Pfam" id="PF00082"/>
    </source>
</evidence>
<organism evidence="6 7">
    <name type="scientific">Coptis chinensis</name>
    <dbReference type="NCBI Taxonomy" id="261450"/>
    <lineage>
        <taxon>Eukaryota</taxon>
        <taxon>Viridiplantae</taxon>
        <taxon>Streptophyta</taxon>
        <taxon>Embryophyta</taxon>
        <taxon>Tracheophyta</taxon>
        <taxon>Spermatophyta</taxon>
        <taxon>Magnoliopsida</taxon>
        <taxon>Ranunculales</taxon>
        <taxon>Ranunculaceae</taxon>
        <taxon>Coptidoideae</taxon>
        <taxon>Coptis</taxon>
    </lineage>
</organism>
<evidence type="ECO:0000256" key="3">
    <source>
        <dbReference type="PROSITE-ProRule" id="PRU01240"/>
    </source>
</evidence>
<dbReference type="InterPro" id="IPR045051">
    <property type="entry name" value="SBT"/>
</dbReference>
<comment type="caution">
    <text evidence="3">Lacks conserved residue(s) required for the propagation of feature annotation.</text>
</comment>
<dbReference type="PANTHER" id="PTHR10795">
    <property type="entry name" value="PROPROTEIN CONVERTASE SUBTILISIN/KEXIN"/>
    <property type="match status" value="1"/>
</dbReference>
<evidence type="ECO:0008006" key="8">
    <source>
        <dbReference type="Google" id="ProtNLM"/>
    </source>
</evidence>
<comment type="caution">
    <text evidence="6">The sequence shown here is derived from an EMBL/GenBank/DDBJ whole genome shotgun (WGS) entry which is preliminary data.</text>
</comment>
<evidence type="ECO:0000256" key="2">
    <source>
        <dbReference type="ARBA" id="ARBA00022729"/>
    </source>
</evidence>
<dbReference type="InterPro" id="IPR041469">
    <property type="entry name" value="Subtilisin-like_FN3"/>
</dbReference>
<dbReference type="EMBL" id="JADFTS010000001">
    <property type="protein sequence ID" value="KAF9626558.1"/>
    <property type="molecule type" value="Genomic_DNA"/>
</dbReference>
<dbReference type="PROSITE" id="PS51892">
    <property type="entry name" value="SUBTILASE"/>
    <property type="match status" value="1"/>
</dbReference>
<gene>
    <name evidence="6" type="ORF">IFM89_035173</name>
</gene>
<accession>A0A835MBJ6</accession>
<dbReference type="AlphaFoldDB" id="A0A835MBJ6"/>
<dbReference type="CDD" id="cd02120">
    <property type="entry name" value="PA_subtilisin_like"/>
    <property type="match status" value="1"/>
</dbReference>
<dbReference type="InterPro" id="IPR000209">
    <property type="entry name" value="Peptidase_S8/S53_dom"/>
</dbReference>
<proteinExistence type="inferred from homology"/>
<dbReference type="OrthoDB" id="4803627at2759"/>
<feature type="domain" description="Peptidase S8/S53" evidence="4">
    <location>
        <begin position="86"/>
        <end position="273"/>
    </location>
</feature>
<comment type="similarity">
    <text evidence="1 3">Belongs to the peptidase S8 family.</text>
</comment>
<dbReference type="GO" id="GO:0006508">
    <property type="term" value="P:proteolysis"/>
    <property type="evidence" value="ECO:0007669"/>
    <property type="project" value="InterPro"/>
</dbReference>
<sequence>MQNLDFTRNIDHKRETIATARQHAESGGIYGQIARWAIIDHGLVKNLTKESLKLKFKWRWFEKWNIASTRSSRCVPGSLDKKLVEGKIVVCGAVNGTRGAFEAGALGAVVVTNKTQEIAFSFPLPATVISNNPDRSKILIYLNTTSDPTAIIYQGEAAYDSSAPSVASFSSRGPSTVTPLILKPDISAPGVGILAAWSPKGLFSNVKGDKRSVTYNIKSGTSMGCPHVTGAAIYVKTYHPKWSPAAIKSALMTTASPMKNVDPTRGEFAYGAGQVNPVKAVDPGLVYDISENDYVEMLCNKHYSVDALKVITGRNVTCGQVEGDESLLNYPSMTSYVNTKQPFHKYFPRKVTNVGSACSTYKAIISEQPQLNITVTPSIQSFKSMNEQQDFAVNITGGVFETNAVVSTSLTWSDGVHSVRSSIVVLVEVNEISIINT</sequence>
<evidence type="ECO:0000313" key="7">
    <source>
        <dbReference type="Proteomes" id="UP000631114"/>
    </source>
</evidence>
<dbReference type="SUPFAM" id="SSF52743">
    <property type="entry name" value="Subtilisin-like"/>
    <property type="match status" value="1"/>
</dbReference>
<dbReference type="Proteomes" id="UP000631114">
    <property type="component" value="Unassembled WGS sequence"/>
</dbReference>
<dbReference type="Pfam" id="PF17766">
    <property type="entry name" value="fn3_6"/>
    <property type="match status" value="1"/>
</dbReference>
<protein>
    <recommendedName>
        <fullName evidence="8">Cucumisin</fullName>
    </recommendedName>
</protein>
<dbReference type="InterPro" id="IPR036852">
    <property type="entry name" value="Peptidase_S8/S53_dom_sf"/>
</dbReference>
<evidence type="ECO:0000259" key="5">
    <source>
        <dbReference type="Pfam" id="PF17766"/>
    </source>
</evidence>
<dbReference type="Pfam" id="PF00082">
    <property type="entry name" value="Peptidase_S8"/>
    <property type="match status" value="1"/>
</dbReference>
<name>A0A835MBJ6_9MAGN</name>
<dbReference type="Gene3D" id="3.40.50.200">
    <property type="entry name" value="Peptidase S8/S53 domain"/>
    <property type="match status" value="1"/>
</dbReference>
<dbReference type="Gene3D" id="2.60.40.2310">
    <property type="match status" value="1"/>
</dbReference>
<reference evidence="6 7" key="1">
    <citation type="submission" date="2020-10" db="EMBL/GenBank/DDBJ databases">
        <title>The Coptis chinensis genome and diversification of protoberbering-type alkaloids.</title>
        <authorList>
            <person name="Wang B."/>
            <person name="Shu S."/>
            <person name="Song C."/>
            <person name="Liu Y."/>
        </authorList>
    </citation>
    <scope>NUCLEOTIDE SEQUENCE [LARGE SCALE GENOMIC DNA]</scope>
    <source>
        <strain evidence="6">HL-2020</strain>
        <tissue evidence="6">Leaf</tissue>
    </source>
</reference>
<feature type="domain" description="Subtilisin-like protease fibronectin type-III" evidence="5">
    <location>
        <begin position="328"/>
        <end position="425"/>
    </location>
</feature>